<organism evidence="2 3">
    <name type="scientific">Pedobacter hartonius</name>
    <dbReference type="NCBI Taxonomy" id="425514"/>
    <lineage>
        <taxon>Bacteria</taxon>
        <taxon>Pseudomonadati</taxon>
        <taxon>Bacteroidota</taxon>
        <taxon>Sphingobacteriia</taxon>
        <taxon>Sphingobacteriales</taxon>
        <taxon>Sphingobacteriaceae</taxon>
        <taxon>Pedobacter</taxon>
    </lineage>
</organism>
<keyword evidence="3" id="KW-1185">Reference proteome</keyword>
<evidence type="ECO:0000313" key="2">
    <source>
        <dbReference type="EMBL" id="SEA48798.1"/>
    </source>
</evidence>
<name>A0A1H4BL91_9SPHI</name>
<protein>
    <submittedName>
        <fullName evidence="2">Carbohydrate-binding family 9</fullName>
    </submittedName>
</protein>
<dbReference type="CDD" id="cd09620">
    <property type="entry name" value="CBM9_like_3"/>
    <property type="match status" value="1"/>
</dbReference>
<proteinExistence type="predicted"/>
<sequence>MHLMNHIHIPFISSADSNTPLEQIDVLMDSMPKHAIDNEPWPQFKSTSAAAFAIAHCGDAVLLKYYVKEDVIRSVMYRTNDPVHKDNCVEFFIALEAEQAYYNIEMNCFGICSMGYRFDGEERRFLPEGTIEKIRRNMILQSVPAGSGAKYEWQLTVIIPAEVFIFSQPGSLTGKKARANFFKCGDDLPNPHFLSWNRIVNDRPDFHLPEFFGTLEFGRTSDQ</sequence>
<dbReference type="STRING" id="425514.SAMN05443550_103388"/>
<dbReference type="InterPro" id="IPR010502">
    <property type="entry name" value="Carb-bd_dom_fam9"/>
</dbReference>
<evidence type="ECO:0000313" key="3">
    <source>
        <dbReference type="Proteomes" id="UP000198850"/>
    </source>
</evidence>
<dbReference type="GO" id="GO:0016052">
    <property type="term" value="P:carbohydrate catabolic process"/>
    <property type="evidence" value="ECO:0007669"/>
    <property type="project" value="InterPro"/>
</dbReference>
<gene>
    <name evidence="2" type="ORF">SAMN05443550_103388</name>
</gene>
<accession>A0A1H4BL91</accession>
<dbReference type="GO" id="GO:0030246">
    <property type="term" value="F:carbohydrate binding"/>
    <property type="evidence" value="ECO:0007669"/>
    <property type="project" value="InterPro"/>
</dbReference>
<feature type="domain" description="Carbohydrate-binding" evidence="1">
    <location>
        <begin position="29"/>
        <end position="217"/>
    </location>
</feature>
<dbReference type="GO" id="GO:0004553">
    <property type="term" value="F:hydrolase activity, hydrolyzing O-glycosyl compounds"/>
    <property type="evidence" value="ECO:0007669"/>
    <property type="project" value="InterPro"/>
</dbReference>
<reference evidence="2 3" key="1">
    <citation type="submission" date="2016-10" db="EMBL/GenBank/DDBJ databases">
        <authorList>
            <person name="de Groot N.N."/>
        </authorList>
    </citation>
    <scope>NUCLEOTIDE SEQUENCE [LARGE SCALE GENOMIC DNA]</scope>
    <source>
        <strain evidence="2 3">DSM 19033</strain>
    </source>
</reference>
<dbReference type="Proteomes" id="UP000198850">
    <property type="component" value="Unassembled WGS sequence"/>
</dbReference>
<dbReference type="Pfam" id="PF16011">
    <property type="entry name" value="CBM9_2"/>
    <property type="match status" value="1"/>
</dbReference>
<dbReference type="AlphaFoldDB" id="A0A1H4BL91"/>
<dbReference type="Gene3D" id="2.60.40.1190">
    <property type="match status" value="1"/>
</dbReference>
<dbReference type="EMBL" id="FNRA01000003">
    <property type="protein sequence ID" value="SEA48798.1"/>
    <property type="molecule type" value="Genomic_DNA"/>
</dbReference>
<evidence type="ECO:0000259" key="1">
    <source>
        <dbReference type="Pfam" id="PF16011"/>
    </source>
</evidence>
<dbReference type="SUPFAM" id="SSF49344">
    <property type="entry name" value="CBD9-like"/>
    <property type="match status" value="1"/>
</dbReference>